<name>A0A9Q4KVY9_9EURY</name>
<dbReference type="SMART" id="SM00955">
    <property type="entry name" value="RNB"/>
    <property type="match status" value="1"/>
</dbReference>
<sequence>MNKRRYVDLAAIAWDAMERFGFYPEFPNSVLHEVNAIKPIFWEEKEDVRDLRSLLWSSIDNWDSMDLDQIEYCEEGKNGEIHVKVAISDVDSYVPYDSDTDRYAAHNGTSVYTGIVTFPMLPDHLSKGISSLLPEQDCMTVVIEYTVLPDGSTRHGSLYPAIIENKAKLIYEEVGEWLEGTREIPPSVSDVPELVAQIRLQHEASQRLRHYRMKHGALDLRTIEAEPVVEEGMVRDLVVQRQDLARQIIEEFMVAANGTTVAYLEDAGLPMIERVVVTPKYWSEIVDTAAEMDWKLPKKPDAKSLSLFLDHEREENPETFPDLSLTIVKLMGPGEYIARDPKREPVGHFALAVTDYTHSTAPNRRYTDLIIQRLVKSVIEQKQCPYTYEDLEGEAAWLSDREKGSKKVERFMRKAASAVLLQDRIGEIFEAFVTGASERGTYVRLITPPVEGRVMRGTQCLKVGHKVRVRLINTDPEKGFVDFECIGQRPSIRRFG</sequence>
<dbReference type="Pfam" id="PF00773">
    <property type="entry name" value="RNB"/>
    <property type="match status" value="1"/>
</dbReference>
<evidence type="ECO:0000259" key="1">
    <source>
        <dbReference type="SMART" id="SM00955"/>
    </source>
</evidence>
<dbReference type="GO" id="GO:0004540">
    <property type="term" value="F:RNA nuclease activity"/>
    <property type="evidence" value="ECO:0007669"/>
    <property type="project" value="InterPro"/>
</dbReference>
<keyword evidence="3" id="KW-1185">Reference proteome</keyword>
<reference evidence="2" key="1">
    <citation type="submission" date="2022-01" db="EMBL/GenBank/DDBJ databases">
        <title>Draft genome of Methanogenium marinum DSM 15558.</title>
        <authorList>
            <person name="Chen S.-C."/>
            <person name="You Y.-T."/>
        </authorList>
    </citation>
    <scope>NUCLEOTIDE SEQUENCE</scope>
    <source>
        <strain evidence="2">DSM 15558</strain>
    </source>
</reference>
<accession>A0A9Q4KVY9</accession>
<dbReference type="SUPFAM" id="SSF50249">
    <property type="entry name" value="Nucleic acid-binding proteins"/>
    <property type="match status" value="2"/>
</dbReference>
<dbReference type="InterPro" id="IPR040596">
    <property type="entry name" value="RNase_II_C_S1"/>
</dbReference>
<protein>
    <submittedName>
        <fullName evidence="2">RNB domain-containing ribonuclease</fullName>
    </submittedName>
</protein>
<comment type="caution">
    <text evidence="2">The sequence shown here is derived from an EMBL/GenBank/DDBJ whole genome shotgun (WGS) entry which is preliminary data.</text>
</comment>
<dbReference type="GO" id="GO:0003723">
    <property type="term" value="F:RNA binding"/>
    <property type="evidence" value="ECO:0007669"/>
    <property type="project" value="InterPro"/>
</dbReference>
<feature type="domain" description="RNB" evidence="1">
    <location>
        <begin position="48"/>
        <end position="381"/>
    </location>
</feature>
<dbReference type="GO" id="GO:0005829">
    <property type="term" value="C:cytosol"/>
    <property type="evidence" value="ECO:0007669"/>
    <property type="project" value="TreeGrafter"/>
</dbReference>
<dbReference type="PANTHER" id="PTHR23355">
    <property type="entry name" value="RIBONUCLEASE"/>
    <property type="match status" value="1"/>
</dbReference>
<dbReference type="InterPro" id="IPR050180">
    <property type="entry name" value="RNR_Ribonuclease"/>
</dbReference>
<dbReference type="AlphaFoldDB" id="A0A9Q4KVY9"/>
<proteinExistence type="predicted"/>
<evidence type="ECO:0000313" key="2">
    <source>
        <dbReference type="EMBL" id="MDE4908805.1"/>
    </source>
</evidence>
<dbReference type="Pfam" id="PF18614">
    <property type="entry name" value="RNase_II_C_S1"/>
    <property type="match status" value="1"/>
</dbReference>
<evidence type="ECO:0000313" key="3">
    <source>
        <dbReference type="Proteomes" id="UP001143747"/>
    </source>
</evidence>
<dbReference type="GO" id="GO:0006402">
    <property type="term" value="P:mRNA catabolic process"/>
    <property type="evidence" value="ECO:0007669"/>
    <property type="project" value="TreeGrafter"/>
</dbReference>
<organism evidence="2 3">
    <name type="scientific">Methanogenium marinum</name>
    <dbReference type="NCBI Taxonomy" id="348610"/>
    <lineage>
        <taxon>Archaea</taxon>
        <taxon>Methanobacteriati</taxon>
        <taxon>Methanobacteriota</taxon>
        <taxon>Stenosarchaea group</taxon>
        <taxon>Methanomicrobia</taxon>
        <taxon>Methanomicrobiales</taxon>
        <taxon>Methanomicrobiaceae</taxon>
        <taxon>Methanogenium</taxon>
    </lineage>
</organism>
<dbReference type="InterPro" id="IPR001900">
    <property type="entry name" value="RNase_II/R"/>
</dbReference>
<dbReference type="InterPro" id="IPR012340">
    <property type="entry name" value="NA-bd_OB-fold"/>
</dbReference>
<gene>
    <name evidence="2" type="ORF">L0665_09320</name>
</gene>
<dbReference type="EMBL" id="JAKELO010000002">
    <property type="protein sequence ID" value="MDE4908805.1"/>
    <property type="molecule type" value="Genomic_DNA"/>
</dbReference>
<dbReference type="PANTHER" id="PTHR23355:SF9">
    <property type="entry name" value="DIS3-LIKE EXONUCLEASE 2"/>
    <property type="match status" value="1"/>
</dbReference>
<dbReference type="Proteomes" id="UP001143747">
    <property type="component" value="Unassembled WGS sequence"/>
</dbReference>